<comment type="caution">
    <text evidence="1">The sequence shown here is derived from an EMBL/GenBank/DDBJ whole genome shotgun (WGS) entry which is preliminary data.</text>
</comment>
<organism evidence="1 2">
    <name type="scientific">Acidiluteibacter ferrifornacis</name>
    <dbReference type="NCBI Taxonomy" id="2692424"/>
    <lineage>
        <taxon>Bacteria</taxon>
        <taxon>Pseudomonadati</taxon>
        <taxon>Bacteroidota</taxon>
        <taxon>Flavobacteriia</taxon>
        <taxon>Flavobacteriales</taxon>
        <taxon>Cryomorphaceae</taxon>
        <taxon>Acidiluteibacter</taxon>
    </lineage>
</organism>
<dbReference type="GO" id="GO:0008146">
    <property type="term" value="F:sulfotransferase activity"/>
    <property type="evidence" value="ECO:0007669"/>
    <property type="project" value="InterPro"/>
</dbReference>
<dbReference type="AlphaFoldDB" id="A0A6N9NIK9"/>
<evidence type="ECO:0000313" key="2">
    <source>
        <dbReference type="Proteomes" id="UP000470771"/>
    </source>
</evidence>
<dbReference type="SUPFAM" id="SSF52540">
    <property type="entry name" value="P-loop containing nucleoside triphosphate hydrolases"/>
    <property type="match status" value="1"/>
</dbReference>
<dbReference type="Proteomes" id="UP000470771">
    <property type="component" value="Unassembled WGS sequence"/>
</dbReference>
<protein>
    <submittedName>
        <fullName evidence="1">Sulfotransferase family 2 domain-containing protein</fullName>
    </submittedName>
</protein>
<accession>A0A6N9NIK9</accession>
<proteinExistence type="predicted"/>
<dbReference type="InterPro" id="IPR005331">
    <property type="entry name" value="Sulfotransferase"/>
</dbReference>
<dbReference type="InterPro" id="IPR027417">
    <property type="entry name" value="P-loop_NTPase"/>
</dbReference>
<name>A0A6N9NIK9_9FLAO</name>
<keyword evidence="2" id="KW-1185">Reference proteome</keyword>
<dbReference type="EMBL" id="WWNE01000002">
    <property type="protein sequence ID" value="NBG64505.1"/>
    <property type="molecule type" value="Genomic_DNA"/>
</dbReference>
<reference evidence="1 2" key="1">
    <citation type="submission" date="2019-12" db="EMBL/GenBank/DDBJ databases">
        <authorList>
            <person name="Zhao J."/>
        </authorList>
    </citation>
    <scope>NUCLEOTIDE SEQUENCE [LARGE SCALE GENOMIC DNA]</scope>
    <source>
        <strain evidence="1 2">S-15</strain>
    </source>
</reference>
<evidence type="ECO:0000313" key="1">
    <source>
        <dbReference type="EMBL" id="NBG64505.1"/>
    </source>
</evidence>
<gene>
    <name evidence="1" type="ORF">GQN54_00155</name>
</gene>
<dbReference type="GO" id="GO:0016020">
    <property type="term" value="C:membrane"/>
    <property type="evidence" value="ECO:0007669"/>
    <property type="project" value="InterPro"/>
</dbReference>
<keyword evidence="1" id="KW-0808">Transferase</keyword>
<dbReference type="Gene3D" id="3.40.50.300">
    <property type="entry name" value="P-loop containing nucleotide triphosphate hydrolases"/>
    <property type="match status" value="1"/>
</dbReference>
<sequence>MHVPRTAGGSIVNELMKTNWVILGHDVTSPHYMHLSKFRKIHPLKEAYFIGAVRNPYDRLVSAYHFLKAGGDNEMDKKDAEKFINQFDSFETFVLKQFSWLKSRSTLKQIHLKPQYYWITKSNKLLIDQLFKFEQLDKLFDFVVAHSEIKHEMISHVHASKHSNYQDYYSTSMKKLVQRAYYLDFKLFNYKV</sequence>
<dbReference type="Pfam" id="PF03567">
    <property type="entry name" value="Sulfotransfer_2"/>
    <property type="match status" value="1"/>
</dbReference>